<keyword evidence="1" id="KW-0433">Leucine-rich repeat</keyword>
<feature type="region of interest" description="Disordered" evidence="4">
    <location>
        <begin position="169"/>
        <end position="188"/>
    </location>
</feature>
<dbReference type="AlphaFoldDB" id="A0A183F5U9"/>
<gene>
    <name evidence="6" type="ORF">HPBE_LOCUS1542</name>
</gene>
<proteinExistence type="predicted"/>
<dbReference type="WBParaSite" id="HPBE_0000154101-mRNA-1">
    <property type="protein sequence ID" value="HPBE_0000154101-mRNA-1"/>
    <property type="gene ID" value="HPBE_0000154101"/>
</dbReference>
<reference evidence="8" key="2">
    <citation type="submission" date="2019-09" db="UniProtKB">
        <authorList>
            <consortium name="WormBaseParasite"/>
        </authorList>
    </citation>
    <scope>IDENTIFICATION</scope>
</reference>
<dbReference type="PANTHER" id="PTHR24369:SF210">
    <property type="entry name" value="CHAOPTIN-RELATED"/>
    <property type="match status" value="1"/>
</dbReference>
<evidence type="ECO:0000256" key="1">
    <source>
        <dbReference type="ARBA" id="ARBA00022614"/>
    </source>
</evidence>
<keyword evidence="7" id="KW-1185">Reference proteome</keyword>
<dbReference type="SMART" id="SM00369">
    <property type="entry name" value="LRR_TYP"/>
    <property type="match status" value="2"/>
</dbReference>
<evidence type="ECO:0000259" key="5">
    <source>
        <dbReference type="SMART" id="SM00082"/>
    </source>
</evidence>
<accession>A0A183F5U9</accession>
<dbReference type="Pfam" id="PF13855">
    <property type="entry name" value="LRR_8"/>
    <property type="match status" value="1"/>
</dbReference>
<dbReference type="EMBL" id="UZAH01001731">
    <property type="protein sequence ID" value="VDO19924.1"/>
    <property type="molecule type" value="Genomic_DNA"/>
</dbReference>
<dbReference type="SUPFAM" id="SSF52058">
    <property type="entry name" value="L domain-like"/>
    <property type="match status" value="1"/>
</dbReference>
<dbReference type="Proteomes" id="UP000050761">
    <property type="component" value="Unassembled WGS sequence"/>
</dbReference>
<accession>A0A3P7U6K8</accession>
<reference evidence="6 7" key="1">
    <citation type="submission" date="2018-11" db="EMBL/GenBank/DDBJ databases">
        <authorList>
            <consortium name="Pathogen Informatics"/>
        </authorList>
    </citation>
    <scope>NUCLEOTIDE SEQUENCE [LARGE SCALE GENOMIC DNA]</scope>
</reference>
<evidence type="ECO:0000313" key="6">
    <source>
        <dbReference type="EMBL" id="VDO19924.1"/>
    </source>
</evidence>
<sequence>MSHNRIQSIENDTFANLTRLSTLILSYNKLRISLEINRTFQCIQPRAFAGLQSLRILSLHGNDISLLPETAFASLSNITHMSSLSEFQSGSFLEVALLCYCVDSSAVGSNSLYCDCRMEWFSRWIKSKFVEAGIARCVAPAPVANQLLLTARTNQFQYVIYTPEKVLSSPQDEGLERDGILDENVTEG</sequence>
<dbReference type="InterPro" id="IPR032675">
    <property type="entry name" value="LRR_dom_sf"/>
</dbReference>
<evidence type="ECO:0000256" key="4">
    <source>
        <dbReference type="SAM" id="MobiDB-lite"/>
    </source>
</evidence>
<dbReference type="Gene3D" id="3.80.10.10">
    <property type="entry name" value="Ribonuclease Inhibitor"/>
    <property type="match status" value="1"/>
</dbReference>
<dbReference type="InterPro" id="IPR003591">
    <property type="entry name" value="Leu-rich_rpt_typical-subtyp"/>
</dbReference>
<protein>
    <submittedName>
        <fullName evidence="8">LRRCT domain-containing protein</fullName>
    </submittedName>
</protein>
<name>A0A183F5U9_HELPZ</name>
<organism evidence="7 8">
    <name type="scientific">Heligmosomoides polygyrus</name>
    <name type="common">Parasitic roundworm</name>
    <dbReference type="NCBI Taxonomy" id="6339"/>
    <lineage>
        <taxon>Eukaryota</taxon>
        <taxon>Metazoa</taxon>
        <taxon>Ecdysozoa</taxon>
        <taxon>Nematoda</taxon>
        <taxon>Chromadorea</taxon>
        <taxon>Rhabditida</taxon>
        <taxon>Rhabditina</taxon>
        <taxon>Rhabditomorpha</taxon>
        <taxon>Strongyloidea</taxon>
        <taxon>Heligmosomidae</taxon>
        <taxon>Heligmosomoides</taxon>
    </lineage>
</organism>
<evidence type="ECO:0000256" key="2">
    <source>
        <dbReference type="ARBA" id="ARBA00022729"/>
    </source>
</evidence>
<keyword evidence="3" id="KW-0677">Repeat</keyword>
<dbReference type="GO" id="GO:0005886">
    <property type="term" value="C:plasma membrane"/>
    <property type="evidence" value="ECO:0007669"/>
    <property type="project" value="TreeGrafter"/>
</dbReference>
<evidence type="ECO:0000313" key="8">
    <source>
        <dbReference type="WBParaSite" id="HPBE_0000154101-mRNA-1"/>
    </source>
</evidence>
<dbReference type="PANTHER" id="PTHR24369">
    <property type="entry name" value="ANTIGEN BSP, PUTATIVE-RELATED"/>
    <property type="match status" value="1"/>
</dbReference>
<keyword evidence="2" id="KW-0732">Signal</keyword>
<evidence type="ECO:0000256" key="3">
    <source>
        <dbReference type="ARBA" id="ARBA00022737"/>
    </source>
</evidence>
<dbReference type="InterPro" id="IPR000483">
    <property type="entry name" value="Cys-rich_flank_reg_C"/>
</dbReference>
<feature type="domain" description="LRRCT" evidence="5">
    <location>
        <begin position="110"/>
        <end position="159"/>
    </location>
</feature>
<evidence type="ECO:0000313" key="7">
    <source>
        <dbReference type="Proteomes" id="UP000050761"/>
    </source>
</evidence>
<dbReference type="OrthoDB" id="283575at2759"/>
<dbReference type="InterPro" id="IPR001611">
    <property type="entry name" value="Leu-rich_rpt"/>
</dbReference>
<dbReference type="InterPro" id="IPR050541">
    <property type="entry name" value="LRR_TM_domain-containing"/>
</dbReference>
<dbReference type="SMART" id="SM00082">
    <property type="entry name" value="LRRCT"/>
    <property type="match status" value="1"/>
</dbReference>